<gene>
    <name evidence="2" type="ORF">IAA37_02135</name>
</gene>
<dbReference type="PROSITE" id="PS51671">
    <property type="entry name" value="ACT"/>
    <property type="match status" value="1"/>
</dbReference>
<dbReference type="Gene3D" id="3.30.70.260">
    <property type="match status" value="1"/>
</dbReference>
<protein>
    <submittedName>
        <fullName evidence="2">ACT domain-containing protein</fullName>
    </submittedName>
</protein>
<dbReference type="NCBIfam" id="NF003361">
    <property type="entry name" value="PRK04435.1"/>
    <property type="match status" value="1"/>
</dbReference>
<feature type="domain" description="ACT" evidence="1">
    <location>
        <begin position="70"/>
        <end position="144"/>
    </location>
</feature>
<evidence type="ECO:0000313" key="3">
    <source>
        <dbReference type="Proteomes" id="UP000823877"/>
    </source>
</evidence>
<reference evidence="2" key="1">
    <citation type="journal article" date="2021" name="PeerJ">
        <title>Extensive microbial diversity within the chicken gut microbiome revealed by metagenomics and culture.</title>
        <authorList>
            <person name="Gilroy R."/>
            <person name="Ravi A."/>
            <person name="Getino M."/>
            <person name="Pursley I."/>
            <person name="Horton D.L."/>
            <person name="Alikhan N.F."/>
            <person name="Baker D."/>
            <person name="Gharbi K."/>
            <person name="Hall N."/>
            <person name="Watson M."/>
            <person name="Adriaenssens E.M."/>
            <person name="Foster-Nyarko E."/>
            <person name="Jarju S."/>
            <person name="Secka A."/>
            <person name="Antonio M."/>
            <person name="Oren A."/>
            <person name="Chaudhuri R.R."/>
            <person name="La Ragione R."/>
            <person name="Hildebrand F."/>
            <person name="Pallen M.J."/>
        </authorList>
    </citation>
    <scope>NUCLEOTIDE SEQUENCE</scope>
    <source>
        <strain evidence="2">CHK188-16595</strain>
    </source>
</reference>
<accession>A0A9D2S8D3</accession>
<reference evidence="2" key="2">
    <citation type="submission" date="2021-04" db="EMBL/GenBank/DDBJ databases">
        <authorList>
            <person name="Gilroy R."/>
        </authorList>
    </citation>
    <scope>NUCLEOTIDE SEQUENCE</scope>
    <source>
        <strain evidence="2">CHK188-16595</strain>
    </source>
</reference>
<proteinExistence type="predicted"/>
<dbReference type="InterPro" id="IPR002912">
    <property type="entry name" value="ACT_dom"/>
</dbReference>
<organism evidence="2 3">
    <name type="scientific">Candidatus Eubacterium faecale</name>
    <dbReference type="NCBI Taxonomy" id="2838568"/>
    <lineage>
        <taxon>Bacteria</taxon>
        <taxon>Bacillati</taxon>
        <taxon>Bacillota</taxon>
        <taxon>Clostridia</taxon>
        <taxon>Eubacteriales</taxon>
        <taxon>Eubacteriaceae</taxon>
        <taxon>Eubacterium</taxon>
    </lineage>
</organism>
<dbReference type="InterPro" id="IPR045865">
    <property type="entry name" value="ACT-like_dom_sf"/>
</dbReference>
<evidence type="ECO:0000259" key="1">
    <source>
        <dbReference type="PROSITE" id="PS51671"/>
    </source>
</evidence>
<dbReference type="InterPro" id="IPR008310">
    <property type="entry name" value="UPF0735_ACT_dom-cont"/>
</dbReference>
<sequence length="144" mass="15337">MAKFKYLLVNQELLPAVYAKVVTAKSLLASGEAASATQAAKMAGISRSAYYKYKDGIFEYDPQNGGEMLTLSLKLKDTKGVLSAVTAELYRLGANVLSINQSVPKNGVADVSLAVYTAEMSVDVDALMDCLNAVNGVRAVHLNN</sequence>
<dbReference type="AlphaFoldDB" id="A0A9D2S8D3"/>
<dbReference type="EMBL" id="DWXN01000003">
    <property type="protein sequence ID" value="HJB74457.1"/>
    <property type="molecule type" value="Genomic_DNA"/>
</dbReference>
<dbReference type="Proteomes" id="UP000823877">
    <property type="component" value="Unassembled WGS sequence"/>
</dbReference>
<name>A0A9D2S8D3_9FIRM</name>
<comment type="caution">
    <text evidence="2">The sequence shown here is derived from an EMBL/GenBank/DDBJ whole genome shotgun (WGS) entry which is preliminary data.</text>
</comment>
<evidence type="ECO:0000313" key="2">
    <source>
        <dbReference type="EMBL" id="HJB74457.1"/>
    </source>
</evidence>
<dbReference type="SUPFAM" id="SSF55021">
    <property type="entry name" value="ACT-like"/>
    <property type="match status" value="1"/>
</dbReference>
<dbReference type="Pfam" id="PF01842">
    <property type="entry name" value="ACT"/>
    <property type="match status" value="1"/>
</dbReference>
<dbReference type="PIRSF" id="PIRSF025624">
    <property type="entry name" value="ACT_PheB"/>
    <property type="match status" value="1"/>
</dbReference>